<proteinExistence type="predicted"/>
<dbReference type="SMART" id="SM00875">
    <property type="entry name" value="BACK"/>
    <property type="match status" value="1"/>
</dbReference>
<comment type="caution">
    <text evidence="3">The sequence shown here is derived from an EMBL/GenBank/DDBJ whole genome shotgun (WGS) entry which is preliminary data.</text>
</comment>
<dbReference type="AlphaFoldDB" id="A0A8H7RWM2"/>
<organism evidence="3 4">
    <name type="scientific">Circinella minor</name>
    <dbReference type="NCBI Taxonomy" id="1195481"/>
    <lineage>
        <taxon>Eukaryota</taxon>
        <taxon>Fungi</taxon>
        <taxon>Fungi incertae sedis</taxon>
        <taxon>Mucoromycota</taxon>
        <taxon>Mucoromycotina</taxon>
        <taxon>Mucoromycetes</taxon>
        <taxon>Mucorales</taxon>
        <taxon>Lichtheimiaceae</taxon>
        <taxon>Circinella</taxon>
    </lineage>
</organism>
<dbReference type="InterPro" id="IPR011705">
    <property type="entry name" value="BACK"/>
</dbReference>
<dbReference type="Pfam" id="PF07707">
    <property type="entry name" value="BACK"/>
    <property type="match status" value="1"/>
</dbReference>
<sequence length="445" mass="51079">MLSLFVKLHETGYGSLRGIRKKVTLTLKVNNTNPSNYYNDFGVGKRLHPVWFSEKHTKWGEDGLASLESLDPFLNQDQASLSISMTIIKSEVDTIPTVIGPGLSPFADYADSSEFSDIRFRIKPTGTLFYGHKVILSAMSPWFKSLFTSGMRESFESIIDIDCVDPNIFSRLLHYCYTFSLDIQSVEDARNILEAADRFQLSRLRDEALRYMRQEITESNIWDIWAWSDIYDCDRTRSACFQFVSNHFVELVKNPAWLRAKSNVLKMALQIDEGMLPCEESLYESVVSWAKYGKMNNPAFLLVDDENDHNAKEQVEETSVGNTFGVDQKHHDEDNRKNENENDNSQAMIQSDNDNDDDNENGLSFEDELNDRQGDLAEILQYIRFPLIPPSFLVNVVEKDSFVMNLPGVRDLLFEAYRHHAMGDLVGILDNVSFRCKPRHIKTNE</sequence>
<dbReference type="InterPro" id="IPR051481">
    <property type="entry name" value="BTB-POZ/Galectin-3-binding"/>
</dbReference>
<dbReference type="PANTHER" id="PTHR24410">
    <property type="entry name" value="HL07962P-RELATED"/>
    <property type="match status" value="1"/>
</dbReference>
<evidence type="ECO:0000256" key="1">
    <source>
        <dbReference type="SAM" id="MobiDB-lite"/>
    </source>
</evidence>
<evidence type="ECO:0000313" key="3">
    <source>
        <dbReference type="EMBL" id="KAG2218185.1"/>
    </source>
</evidence>
<dbReference type="PANTHER" id="PTHR24410:SF23">
    <property type="entry name" value="BTB DOMAIN-CONTAINING PROTEIN-RELATED"/>
    <property type="match status" value="1"/>
</dbReference>
<dbReference type="PROSITE" id="PS50097">
    <property type="entry name" value="BTB"/>
    <property type="match status" value="1"/>
</dbReference>
<dbReference type="CDD" id="cd18186">
    <property type="entry name" value="BTB_POZ_ZBTB_KLHL-like"/>
    <property type="match status" value="1"/>
</dbReference>
<dbReference type="InterPro" id="IPR000210">
    <property type="entry name" value="BTB/POZ_dom"/>
</dbReference>
<feature type="domain" description="BTB" evidence="2">
    <location>
        <begin position="116"/>
        <end position="185"/>
    </location>
</feature>
<dbReference type="Gene3D" id="1.25.40.420">
    <property type="match status" value="2"/>
</dbReference>
<gene>
    <name evidence="3" type="ORF">INT45_003611</name>
</gene>
<protein>
    <recommendedName>
        <fullName evidence="2">BTB domain-containing protein</fullName>
    </recommendedName>
</protein>
<dbReference type="InterPro" id="IPR011333">
    <property type="entry name" value="SKP1/BTB/POZ_sf"/>
</dbReference>
<dbReference type="SMART" id="SM00225">
    <property type="entry name" value="BTB"/>
    <property type="match status" value="1"/>
</dbReference>
<keyword evidence="4" id="KW-1185">Reference proteome</keyword>
<name>A0A8H7RWM2_9FUNG</name>
<feature type="region of interest" description="Disordered" evidence="1">
    <location>
        <begin position="311"/>
        <end position="366"/>
    </location>
</feature>
<dbReference type="Gene3D" id="3.30.710.10">
    <property type="entry name" value="Potassium Channel Kv1.1, Chain A"/>
    <property type="match status" value="1"/>
</dbReference>
<feature type="compositionally biased region" description="Acidic residues" evidence="1">
    <location>
        <begin position="353"/>
        <end position="366"/>
    </location>
</feature>
<feature type="compositionally biased region" description="Basic and acidic residues" evidence="1">
    <location>
        <begin position="327"/>
        <end position="340"/>
    </location>
</feature>
<dbReference type="Pfam" id="PF00651">
    <property type="entry name" value="BTB"/>
    <property type="match status" value="1"/>
</dbReference>
<accession>A0A8H7RWM2</accession>
<evidence type="ECO:0000259" key="2">
    <source>
        <dbReference type="PROSITE" id="PS50097"/>
    </source>
</evidence>
<dbReference type="Proteomes" id="UP000646827">
    <property type="component" value="Unassembled WGS sequence"/>
</dbReference>
<dbReference type="EMBL" id="JAEPRB010000247">
    <property type="protein sequence ID" value="KAG2218185.1"/>
    <property type="molecule type" value="Genomic_DNA"/>
</dbReference>
<dbReference type="SUPFAM" id="SSF54695">
    <property type="entry name" value="POZ domain"/>
    <property type="match status" value="1"/>
</dbReference>
<reference evidence="3 4" key="1">
    <citation type="submission" date="2020-12" db="EMBL/GenBank/DDBJ databases">
        <title>Metabolic potential, ecology and presence of endohyphal bacteria is reflected in genomic diversity of Mucoromycotina.</title>
        <authorList>
            <person name="Muszewska A."/>
            <person name="Okrasinska A."/>
            <person name="Steczkiewicz K."/>
            <person name="Drgas O."/>
            <person name="Orlowska M."/>
            <person name="Perlinska-Lenart U."/>
            <person name="Aleksandrzak-Piekarczyk T."/>
            <person name="Szatraj K."/>
            <person name="Zielenkiewicz U."/>
            <person name="Pilsyk S."/>
            <person name="Malc E."/>
            <person name="Mieczkowski P."/>
            <person name="Kruszewska J.S."/>
            <person name="Biernat P."/>
            <person name="Pawlowska J."/>
        </authorList>
    </citation>
    <scope>NUCLEOTIDE SEQUENCE [LARGE SCALE GENOMIC DNA]</scope>
    <source>
        <strain evidence="3 4">CBS 142.35</strain>
    </source>
</reference>
<evidence type="ECO:0000313" key="4">
    <source>
        <dbReference type="Proteomes" id="UP000646827"/>
    </source>
</evidence>
<dbReference type="OrthoDB" id="2256373at2759"/>